<evidence type="ECO:0000256" key="1">
    <source>
        <dbReference type="ARBA" id="ARBA00022679"/>
    </source>
</evidence>
<dbReference type="PANTHER" id="PTHR12001:SF44">
    <property type="entry name" value="GERANYLGERANYL PYROPHOSPHATE SYNTHASE"/>
    <property type="match status" value="1"/>
</dbReference>
<dbReference type="Gene3D" id="1.10.600.10">
    <property type="entry name" value="Farnesyl Diphosphate Synthase"/>
    <property type="match status" value="1"/>
</dbReference>
<sequence length="356" mass="41382">MYQSIDIDKIIKEEGKSSPKRLYTFCMHGSNEEPICQPYDYLSGLPSNNNNIRRKFIELFHELFFQEEDYTHKKAAVNEVISLLHNSSLLIDDIEDNSKYRRGFPSAHVKYGKPLTINCANLMYFRAMETAAGTLDHFVHADEAERNLRSRDLNRDFVYEMTNLHEGQGLDIYWRDFLPELHQLPTIEEYLTMVQNKTGGLFRLSVRLLDVFKYKRLEEEKLDKVIAIANLAGIIYQIRDDYLNLVDARYSTMKGIAGEDLIEGKLSLPILINLRDETDPTNSPVHKILYEFRSSKLRSKQSNLLQKAVTYLHEKGSMSQTHTMLVQFKQKFHSLLAEFGYGNSELYKLIETLCDV</sequence>
<keyword evidence="3" id="KW-0460">Magnesium</keyword>
<comment type="similarity">
    <text evidence="4">Belongs to the FPP/GGPP synthase family.</text>
</comment>
<dbReference type="InterPro" id="IPR000092">
    <property type="entry name" value="Polyprenyl_synt"/>
</dbReference>
<dbReference type="PANTHER" id="PTHR12001">
    <property type="entry name" value="GERANYLGERANYL PYROPHOSPHATE SYNTHASE"/>
    <property type="match status" value="1"/>
</dbReference>
<protein>
    <submittedName>
        <fullName evidence="5">Polyprenyl synthetase family protein</fullName>
    </submittedName>
</protein>
<evidence type="ECO:0000313" key="6">
    <source>
        <dbReference type="Proteomes" id="UP000590412"/>
    </source>
</evidence>
<dbReference type="InterPro" id="IPR008949">
    <property type="entry name" value="Isoprenoid_synthase_dom_sf"/>
</dbReference>
<dbReference type="OrthoDB" id="6921389at2759"/>
<evidence type="ECO:0000256" key="4">
    <source>
        <dbReference type="RuleBase" id="RU004466"/>
    </source>
</evidence>
<evidence type="ECO:0000256" key="3">
    <source>
        <dbReference type="ARBA" id="ARBA00022842"/>
    </source>
</evidence>
<keyword evidence="1 4" id="KW-0808">Transferase</keyword>
<accession>A0A8X7NFT1</accession>
<proteinExistence type="inferred from homology"/>
<reference evidence="5" key="1">
    <citation type="submission" date="2020-03" db="EMBL/GenBank/DDBJ databases">
        <title>FDA dAtabase for Regulatory Grade micrObial Sequences (FDA-ARGOS): Supporting development and validation of Infectious Disease Dx tests.</title>
        <authorList>
            <person name="Campos J."/>
            <person name="Goldberg B."/>
            <person name="Tallon L."/>
            <person name="Sadzewicz L."/>
            <person name="Vavikolanu K."/>
            <person name="Mehta A."/>
            <person name="Aluvathingal J."/>
            <person name="Nadendla S."/>
            <person name="Nandy P."/>
            <person name="Geyer C."/>
            <person name="Yan Y."/>
            <person name="Sichtig H."/>
        </authorList>
    </citation>
    <scope>NUCLEOTIDE SEQUENCE [LARGE SCALE GENOMIC DNA]</scope>
    <source>
        <strain evidence="5">FDAARGOS_652</strain>
    </source>
</reference>
<gene>
    <name evidence="5" type="ORF">FOB60_005324</name>
</gene>
<dbReference type="GO" id="GO:0004311">
    <property type="term" value="F:geranylgeranyl diphosphate synthase activity"/>
    <property type="evidence" value="ECO:0007669"/>
    <property type="project" value="EnsemblFungi"/>
</dbReference>
<organism evidence="5 6">
    <name type="scientific">Candida parapsilosis</name>
    <name type="common">Yeast</name>
    <dbReference type="NCBI Taxonomy" id="5480"/>
    <lineage>
        <taxon>Eukaryota</taxon>
        <taxon>Fungi</taxon>
        <taxon>Dikarya</taxon>
        <taxon>Ascomycota</taxon>
        <taxon>Saccharomycotina</taxon>
        <taxon>Pichiomycetes</taxon>
        <taxon>Debaryomycetaceae</taxon>
        <taxon>Candida/Lodderomyces clade</taxon>
        <taxon>Candida</taxon>
    </lineage>
</organism>
<dbReference type="PROSITE" id="PS00723">
    <property type="entry name" value="POLYPRENYL_SYNTHASE_1"/>
    <property type="match status" value="1"/>
</dbReference>
<comment type="caution">
    <text evidence="5">The sequence shown here is derived from an EMBL/GenBank/DDBJ whole genome shotgun (WGS) entry which is preliminary data.</text>
</comment>
<dbReference type="Pfam" id="PF00348">
    <property type="entry name" value="polyprenyl_synt"/>
    <property type="match status" value="1"/>
</dbReference>
<dbReference type="EMBL" id="JABWAB010000011">
    <property type="protein sequence ID" value="KAF6044231.1"/>
    <property type="molecule type" value="Genomic_DNA"/>
</dbReference>
<dbReference type="InterPro" id="IPR033749">
    <property type="entry name" value="Polyprenyl_synt_CS"/>
</dbReference>
<dbReference type="GO" id="GO:0033386">
    <property type="term" value="P:geranylgeranyl diphosphate biosynthetic process"/>
    <property type="evidence" value="ECO:0007669"/>
    <property type="project" value="EnsemblFungi"/>
</dbReference>
<evidence type="ECO:0000256" key="2">
    <source>
        <dbReference type="ARBA" id="ARBA00022723"/>
    </source>
</evidence>
<evidence type="ECO:0000313" key="5">
    <source>
        <dbReference type="EMBL" id="KAF6044231.1"/>
    </source>
</evidence>
<name>A0A8X7NFT1_CANPA</name>
<dbReference type="SUPFAM" id="SSF48576">
    <property type="entry name" value="Terpenoid synthases"/>
    <property type="match status" value="1"/>
</dbReference>
<keyword evidence="2" id="KW-0479">Metal-binding</keyword>
<dbReference type="SFLD" id="SFLDS00005">
    <property type="entry name" value="Isoprenoid_Synthase_Type_I"/>
    <property type="match status" value="1"/>
</dbReference>
<dbReference type="Proteomes" id="UP000590412">
    <property type="component" value="Unassembled WGS sequence"/>
</dbReference>
<dbReference type="GO" id="GO:0046872">
    <property type="term" value="F:metal ion binding"/>
    <property type="evidence" value="ECO:0007669"/>
    <property type="project" value="UniProtKB-KW"/>
</dbReference>
<dbReference type="AlphaFoldDB" id="A0A8X7NFT1"/>